<feature type="chain" id="PRO_5045611312" evidence="7">
    <location>
        <begin position="30"/>
        <end position="649"/>
    </location>
</feature>
<comment type="caution">
    <text evidence="9">The sequence shown here is derived from an EMBL/GenBank/DDBJ whole genome shotgun (WGS) entry which is preliminary data.</text>
</comment>
<dbReference type="InterPro" id="IPR022398">
    <property type="entry name" value="Peptidase_S8_His-AS"/>
</dbReference>
<evidence type="ECO:0000256" key="6">
    <source>
        <dbReference type="SAM" id="MobiDB-lite"/>
    </source>
</evidence>
<keyword evidence="2 5" id="KW-0645">Protease</keyword>
<feature type="compositionally biased region" description="Low complexity" evidence="6">
    <location>
        <begin position="65"/>
        <end position="80"/>
    </location>
</feature>
<gene>
    <name evidence="9" type="ORF">AB0C36_38990</name>
</gene>
<dbReference type="SUPFAM" id="SSF52743">
    <property type="entry name" value="Subtilisin-like"/>
    <property type="match status" value="1"/>
</dbReference>
<dbReference type="EMBL" id="JBEZFP010000177">
    <property type="protein sequence ID" value="MEU8139473.1"/>
    <property type="molecule type" value="Genomic_DNA"/>
</dbReference>
<evidence type="ECO:0000313" key="9">
    <source>
        <dbReference type="EMBL" id="MEU8139473.1"/>
    </source>
</evidence>
<sequence length="649" mass="64712">MRIRGKVKAVAVTAALTGLLALPSPTALADPGAAGAPLTAPTPAQVAALGLPHDDPTRVRPAAEPGTGTNDPTPGPTAGPVEGTVTLITGDKVTVRTVGGRPTAEVAPAKGRERIPFTVVADGPAIAVVPADALTVLRAGKVDPLFFDVSSLLAWGYGDARSAQIPVLAKRAPGKSAPEAALSGSVRTRSFERLGVDVLDVRKSATPALWKSLVGGQPQARLGDAAAPLGGGRVARLWVDAVGTVIDDVSNGQINTAPAWQAGYTGDGVRVAVLDTGYDATHPDLQNVVAAEAFVSVASDPEVDEEGHGTHVASVVAGSGAASGGLYKGVAPDADLVIGKVCAGNACLESDTLEGIEWAVETAQAKVVNMSLRFPVSDDSRPIIDLVNTYAVWGVLFVVGAGNSGPGTIAVPGAAAGALTVGASNGTSGLASFSSRGPVYNHLVKPEVVAPGVGIVAAHSADALAEIPVGTQYDRRSGTSMAAPHVAGAAALLMQQHPTWPALYVKGALIASATPLSGATPFEQGRGMVNVGAALQQTVVPYLTPPVGLAAPHAPGQTATAYTMVANQGAQPETLTFTVSAVTLQGAPAPAGLVTVPAAPVTVPVGGTVGVAVTGHADGVAAGDYAVVLTGRDGTGTVRTTALVSLYVE</sequence>
<evidence type="ECO:0000256" key="5">
    <source>
        <dbReference type="PROSITE-ProRule" id="PRU01240"/>
    </source>
</evidence>
<feature type="active site" description="Charge relay system" evidence="5">
    <location>
        <position position="308"/>
    </location>
</feature>
<keyword evidence="7" id="KW-0732">Signal</keyword>
<feature type="domain" description="Peptidase S8/S53" evidence="8">
    <location>
        <begin position="266"/>
        <end position="527"/>
    </location>
</feature>
<keyword evidence="4 5" id="KW-0720">Serine protease</keyword>
<reference evidence="9 10" key="1">
    <citation type="submission" date="2024-06" db="EMBL/GenBank/DDBJ databases">
        <title>The Natural Products Discovery Center: Release of the First 8490 Sequenced Strains for Exploring Actinobacteria Biosynthetic Diversity.</title>
        <authorList>
            <person name="Kalkreuter E."/>
            <person name="Kautsar S.A."/>
            <person name="Yang D."/>
            <person name="Bader C.D."/>
            <person name="Teijaro C.N."/>
            <person name="Fluegel L."/>
            <person name="Davis C.M."/>
            <person name="Simpson J.R."/>
            <person name="Lauterbach L."/>
            <person name="Steele A.D."/>
            <person name="Gui C."/>
            <person name="Meng S."/>
            <person name="Li G."/>
            <person name="Viehrig K."/>
            <person name="Ye F."/>
            <person name="Su P."/>
            <person name="Kiefer A.F."/>
            <person name="Nichols A."/>
            <person name="Cepeda A.J."/>
            <person name="Yan W."/>
            <person name="Fan B."/>
            <person name="Jiang Y."/>
            <person name="Adhikari A."/>
            <person name="Zheng C.-J."/>
            <person name="Schuster L."/>
            <person name="Cowan T.M."/>
            <person name="Smanski M.J."/>
            <person name="Chevrette M.G."/>
            <person name="De Carvalho L.P.S."/>
            <person name="Shen B."/>
        </authorList>
    </citation>
    <scope>NUCLEOTIDE SEQUENCE [LARGE SCALE GENOMIC DNA]</scope>
    <source>
        <strain evidence="9 10">NPDC048946</strain>
    </source>
</reference>
<keyword evidence="10" id="KW-1185">Reference proteome</keyword>
<dbReference type="InterPro" id="IPR023828">
    <property type="entry name" value="Peptidase_S8_Ser-AS"/>
</dbReference>
<dbReference type="Pfam" id="PF00082">
    <property type="entry name" value="Peptidase_S8"/>
    <property type="match status" value="1"/>
</dbReference>
<evidence type="ECO:0000259" key="8">
    <source>
        <dbReference type="Pfam" id="PF00082"/>
    </source>
</evidence>
<evidence type="ECO:0000256" key="2">
    <source>
        <dbReference type="ARBA" id="ARBA00022670"/>
    </source>
</evidence>
<evidence type="ECO:0000256" key="1">
    <source>
        <dbReference type="ARBA" id="ARBA00011073"/>
    </source>
</evidence>
<comment type="similarity">
    <text evidence="1 5">Belongs to the peptidase S8 family.</text>
</comment>
<feature type="active site" description="Charge relay system" evidence="5">
    <location>
        <position position="480"/>
    </location>
</feature>
<proteinExistence type="inferred from homology"/>
<dbReference type="InterPro" id="IPR015500">
    <property type="entry name" value="Peptidase_S8_subtilisin-rel"/>
</dbReference>
<dbReference type="InterPro" id="IPR036852">
    <property type="entry name" value="Peptidase_S8/S53_dom_sf"/>
</dbReference>
<dbReference type="PROSITE" id="PS00137">
    <property type="entry name" value="SUBTILASE_HIS"/>
    <property type="match status" value="1"/>
</dbReference>
<dbReference type="InterPro" id="IPR000209">
    <property type="entry name" value="Peptidase_S8/S53_dom"/>
</dbReference>
<dbReference type="PRINTS" id="PR00723">
    <property type="entry name" value="SUBTILISIN"/>
</dbReference>
<protein>
    <submittedName>
        <fullName evidence="9">S8 family serine peptidase</fullName>
    </submittedName>
</protein>
<dbReference type="PROSITE" id="PS51892">
    <property type="entry name" value="SUBTILASE"/>
    <property type="match status" value="1"/>
</dbReference>
<keyword evidence="3 5" id="KW-0378">Hydrolase</keyword>
<dbReference type="PANTHER" id="PTHR43806">
    <property type="entry name" value="PEPTIDASE S8"/>
    <property type="match status" value="1"/>
</dbReference>
<feature type="region of interest" description="Disordered" evidence="6">
    <location>
        <begin position="48"/>
        <end position="82"/>
    </location>
</feature>
<evidence type="ECO:0000313" key="10">
    <source>
        <dbReference type="Proteomes" id="UP001551482"/>
    </source>
</evidence>
<dbReference type="RefSeq" id="WP_358363586.1">
    <property type="nucleotide sequence ID" value="NZ_JBEZFP010000177.1"/>
</dbReference>
<organism evidence="9 10">
    <name type="scientific">Streptodolium elevatio</name>
    <dbReference type="NCBI Taxonomy" id="3157996"/>
    <lineage>
        <taxon>Bacteria</taxon>
        <taxon>Bacillati</taxon>
        <taxon>Actinomycetota</taxon>
        <taxon>Actinomycetes</taxon>
        <taxon>Kitasatosporales</taxon>
        <taxon>Streptomycetaceae</taxon>
        <taxon>Streptodolium</taxon>
    </lineage>
</organism>
<name>A0ABV3DUP7_9ACTN</name>
<dbReference type="PROSITE" id="PS00138">
    <property type="entry name" value="SUBTILASE_SER"/>
    <property type="match status" value="1"/>
</dbReference>
<feature type="signal peptide" evidence="7">
    <location>
        <begin position="1"/>
        <end position="29"/>
    </location>
</feature>
<feature type="active site" description="Charge relay system" evidence="5">
    <location>
        <position position="275"/>
    </location>
</feature>
<dbReference type="InterPro" id="IPR050131">
    <property type="entry name" value="Peptidase_S8_subtilisin-like"/>
</dbReference>
<evidence type="ECO:0000256" key="4">
    <source>
        <dbReference type="ARBA" id="ARBA00022825"/>
    </source>
</evidence>
<evidence type="ECO:0000256" key="3">
    <source>
        <dbReference type="ARBA" id="ARBA00022801"/>
    </source>
</evidence>
<dbReference type="PANTHER" id="PTHR43806:SF65">
    <property type="entry name" value="SERINE PROTEASE APRX"/>
    <property type="match status" value="1"/>
</dbReference>
<accession>A0ABV3DUP7</accession>
<dbReference type="Gene3D" id="3.40.50.200">
    <property type="entry name" value="Peptidase S8/S53 domain"/>
    <property type="match status" value="1"/>
</dbReference>
<evidence type="ECO:0000256" key="7">
    <source>
        <dbReference type="SAM" id="SignalP"/>
    </source>
</evidence>
<dbReference type="Proteomes" id="UP001551482">
    <property type="component" value="Unassembled WGS sequence"/>
</dbReference>